<dbReference type="AlphaFoldDB" id="A0A370K645"/>
<keyword evidence="18" id="KW-1185">Reference proteome</keyword>
<evidence type="ECO:0000256" key="10">
    <source>
        <dbReference type="ARBA" id="ARBA00022840"/>
    </source>
</evidence>
<evidence type="ECO:0000256" key="8">
    <source>
        <dbReference type="ARBA" id="ARBA00022741"/>
    </source>
</evidence>
<dbReference type="GO" id="GO:0046983">
    <property type="term" value="F:protein dimerization activity"/>
    <property type="evidence" value="ECO:0007669"/>
    <property type="project" value="UniProtKB-UniRule"/>
</dbReference>
<evidence type="ECO:0000313" key="18">
    <source>
        <dbReference type="Proteomes" id="UP000254711"/>
    </source>
</evidence>
<feature type="domain" description="HAMP" evidence="16">
    <location>
        <begin position="205"/>
        <end position="257"/>
    </location>
</feature>
<accession>A0A370K645</accession>
<dbReference type="SUPFAM" id="SSF55781">
    <property type="entry name" value="GAF domain-like"/>
    <property type="match status" value="1"/>
</dbReference>
<evidence type="ECO:0000313" key="17">
    <source>
        <dbReference type="EMBL" id="RDI98119.1"/>
    </source>
</evidence>
<dbReference type="SUPFAM" id="SSF55874">
    <property type="entry name" value="ATPase domain of HSP90 chaperone/DNA topoisomerase II/histidine kinase"/>
    <property type="match status" value="1"/>
</dbReference>
<dbReference type="InterPro" id="IPR003018">
    <property type="entry name" value="GAF"/>
</dbReference>
<keyword evidence="10 14" id="KW-0067">ATP-binding</keyword>
<dbReference type="InterPro" id="IPR050482">
    <property type="entry name" value="Sensor_HK_TwoCompSys"/>
</dbReference>
<dbReference type="PANTHER" id="PTHR24421:SF10">
    <property type="entry name" value="NITRATE_NITRITE SENSOR PROTEIN NARQ"/>
    <property type="match status" value="1"/>
</dbReference>
<evidence type="ECO:0000256" key="14">
    <source>
        <dbReference type="PIRNR" id="PIRNR003167"/>
    </source>
</evidence>
<keyword evidence="8 14" id="KW-0547">Nucleotide-binding</keyword>
<keyword evidence="9 14" id="KW-0418">Kinase</keyword>
<dbReference type="GO" id="GO:0005886">
    <property type="term" value="C:plasma membrane"/>
    <property type="evidence" value="ECO:0007669"/>
    <property type="project" value="UniProtKB-SubCell"/>
</dbReference>
<comment type="caution">
    <text evidence="17">The sequence shown here is derived from an EMBL/GenBank/DDBJ whole genome shotgun (WGS) entry which is preliminary data.</text>
</comment>
<feature type="transmembrane region" description="Helical" evidence="15">
    <location>
        <begin position="186"/>
        <end position="207"/>
    </location>
</feature>
<reference evidence="17 18" key="1">
    <citation type="submission" date="2018-07" db="EMBL/GenBank/DDBJ databases">
        <title>Dyella solisilvae sp. nov., isolated from the pine and broad-leaved mixed forest soil.</title>
        <authorList>
            <person name="Gao Z."/>
            <person name="Qiu L."/>
        </authorList>
    </citation>
    <scope>NUCLEOTIDE SEQUENCE [LARGE SCALE GENOMIC DNA]</scope>
    <source>
        <strain evidence="17 18">DHG54</strain>
    </source>
</reference>
<dbReference type="CDD" id="cd19408">
    <property type="entry name" value="NarX_NarQ_sensor"/>
    <property type="match status" value="1"/>
</dbReference>
<dbReference type="Pfam" id="PF13675">
    <property type="entry name" value="PilJ"/>
    <property type="match status" value="1"/>
</dbReference>
<keyword evidence="4 14" id="KW-0997">Cell inner membrane</keyword>
<dbReference type="GO" id="GO:0005524">
    <property type="term" value="F:ATP binding"/>
    <property type="evidence" value="ECO:0007669"/>
    <property type="project" value="UniProtKB-UniRule"/>
</dbReference>
<dbReference type="Pfam" id="PF07730">
    <property type="entry name" value="HisKA_3"/>
    <property type="match status" value="1"/>
</dbReference>
<dbReference type="InterPro" id="IPR042295">
    <property type="entry name" value="NarX-like_N_sf"/>
</dbReference>
<dbReference type="Pfam" id="PF02518">
    <property type="entry name" value="HATPase_c"/>
    <property type="match status" value="1"/>
</dbReference>
<dbReference type="Gene3D" id="1.20.120.960">
    <property type="entry name" value="Histidine kinase NarX, sensor domain"/>
    <property type="match status" value="1"/>
</dbReference>
<dbReference type="CDD" id="cd06225">
    <property type="entry name" value="HAMP"/>
    <property type="match status" value="1"/>
</dbReference>
<dbReference type="SMART" id="SM00065">
    <property type="entry name" value="GAF"/>
    <property type="match status" value="1"/>
</dbReference>
<evidence type="ECO:0000256" key="9">
    <source>
        <dbReference type="ARBA" id="ARBA00022777"/>
    </source>
</evidence>
<dbReference type="PROSITE" id="PS50885">
    <property type="entry name" value="HAMP"/>
    <property type="match status" value="1"/>
</dbReference>
<evidence type="ECO:0000256" key="4">
    <source>
        <dbReference type="ARBA" id="ARBA00022519"/>
    </source>
</evidence>
<dbReference type="CDD" id="cd16917">
    <property type="entry name" value="HATPase_UhpB-NarQ-NarX-like"/>
    <property type="match status" value="1"/>
</dbReference>
<proteinExistence type="predicted"/>
<evidence type="ECO:0000256" key="5">
    <source>
        <dbReference type="ARBA" id="ARBA00022553"/>
    </source>
</evidence>
<name>A0A370K645_9GAMM</name>
<evidence type="ECO:0000256" key="13">
    <source>
        <dbReference type="ARBA" id="ARBA00023136"/>
    </source>
</evidence>
<evidence type="ECO:0000256" key="12">
    <source>
        <dbReference type="ARBA" id="ARBA00023012"/>
    </source>
</evidence>
<keyword evidence="3 14" id="KW-1003">Cell membrane</keyword>
<dbReference type="OrthoDB" id="9811306at2"/>
<dbReference type="Proteomes" id="UP000254711">
    <property type="component" value="Unassembled WGS sequence"/>
</dbReference>
<dbReference type="Gene3D" id="3.30.450.40">
    <property type="match status" value="1"/>
</dbReference>
<dbReference type="PIRSF" id="PIRSF003167">
    <property type="entry name" value="STHK_NarX/NarQ"/>
    <property type="match status" value="1"/>
</dbReference>
<dbReference type="RefSeq" id="WP_114825637.1">
    <property type="nucleotide sequence ID" value="NZ_QQSY01000003.1"/>
</dbReference>
<evidence type="ECO:0000256" key="1">
    <source>
        <dbReference type="ARBA" id="ARBA00000085"/>
    </source>
</evidence>
<feature type="transmembrane region" description="Helical" evidence="15">
    <location>
        <begin position="28"/>
        <end position="49"/>
    </location>
</feature>
<evidence type="ECO:0000256" key="15">
    <source>
        <dbReference type="SAM" id="Phobius"/>
    </source>
</evidence>
<dbReference type="SMART" id="SM00304">
    <property type="entry name" value="HAMP"/>
    <property type="match status" value="1"/>
</dbReference>
<keyword evidence="11 15" id="KW-1133">Transmembrane helix</keyword>
<dbReference type="Gene3D" id="1.20.5.1930">
    <property type="match status" value="1"/>
</dbReference>
<comment type="catalytic activity">
    <reaction evidence="1 14">
        <text>ATP + protein L-histidine = ADP + protein N-phospho-L-histidine.</text>
        <dbReference type="EC" id="2.7.13.3"/>
    </reaction>
</comment>
<dbReference type="InterPro" id="IPR029095">
    <property type="entry name" value="NarX-like_N"/>
</dbReference>
<organism evidence="17 18">
    <name type="scientific">Dyella solisilvae</name>
    <dbReference type="NCBI Taxonomy" id="1920168"/>
    <lineage>
        <taxon>Bacteria</taxon>
        <taxon>Pseudomonadati</taxon>
        <taxon>Pseudomonadota</taxon>
        <taxon>Gammaproteobacteria</taxon>
        <taxon>Lysobacterales</taxon>
        <taxon>Rhodanobacteraceae</taxon>
        <taxon>Dyella</taxon>
    </lineage>
</organism>
<evidence type="ECO:0000259" key="16">
    <source>
        <dbReference type="PROSITE" id="PS50885"/>
    </source>
</evidence>
<dbReference type="SUPFAM" id="SSF158472">
    <property type="entry name" value="HAMP domain-like"/>
    <property type="match status" value="1"/>
</dbReference>
<dbReference type="EC" id="2.7.13.3" evidence="14"/>
<keyword evidence="7 15" id="KW-0812">Transmembrane</keyword>
<dbReference type="PANTHER" id="PTHR24421">
    <property type="entry name" value="NITRATE/NITRITE SENSOR PROTEIN NARX-RELATED"/>
    <property type="match status" value="1"/>
</dbReference>
<dbReference type="SMART" id="SM00387">
    <property type="entry name" value="HATPase_c"/>
    <property type="match status" value="1"/>
</dbReference>
<dbReference type="InterPro" id="IPR003594">
    <property type="entry name" value="HATPase_dom"/>
</dbReference>
<keyword evidence="6 14" id="KW-0808">Transferase</keyword>
<dbReference type="Pfam" id="PF00672">
    <property type="entry name" value="HAMP"/>
    <property type="match status" value="1"/>
</dbReference>
<evidence type="ECO:0000256" key="3">
    <source>
        <dbReference type="ARBA" id="ARBA00022475"/>
    </source>
</evidence>
<keyword evidence="12 14" id="KW-0902">Two-component regulatory system</keyword>
<evidence type="ECO:0000256" key="2">
    <source>
        <dbReference type="ARBA" id="ARBA00004429"/>
    </source>
</evidence>
<sequence length="652" mass="71955">MLTSAKSRLIHLASSELPVQWHRLSTRIIAVSLTALALVLGMIFSTLLLSWRLEGAGAAINDAGSLRMRANRMAIELMDARGGRPSGLPEQMALFEDTLTRLRYGNAARPLFLPNESSIRAQFDRVAQDWQQRIKPALVADMRRSPAEAARYLAILPDFVGEADQLVQMIERDNTQKTALLRLSQIALAVLACLGTVAMVHLLYLWIIRPVRSLQDGLLRMAGHDFAVRLPVETRDEFGELAMGFNRMAGELQELYWNLERRVEDKTAELASRNSALASLYDMTTFLNLPNDIEPMCRGFLQRVMAQFHADGGALRVLGPEEDKLHLLVSEGFSPAWSATEHCMAVDACFCGDPVRLGAPSALDLRSAVHESSRAHPCLREGLAGLWVFRIGAQGGVMGSFSLHFHAPRRLSPAESDLLETLGQHLGVAINHLRLSASARQLAVVEERNLVAQGLHDSIAQALNYLNLQIQMLADAAGAGNLSDIEAIVPRLRRGVEESYQDVRELLANFRTKLGHGDLRLAIENTMERFQRQSGVNVVFRFADCGGAPMALEQQLQVLFILQEALSNVRKHAMARQVVIEVSDGADFTLEITDDGLGYDSAKVFAGDHQRVGLGIMRERAARLRADLELDGRPGNGASVRLTLSRDHRQPA</sequence>
<evidence type="ECO:0000256" key="6">
    <source>
        <dbReference type="ARBA" id="ARBA00022679"/>
    </source>
</evidence>
<keyword evidence="13 14" id="KW-0472">Membrane</keyword>
<dbReference type="EMBL" id="QQSY01000003">
    <property type="protein sequence ID" value="RDI98119.1"/>
    <property type="molecule type" value="Genomic_DNA"/>
</dbReference>
<comment type="subcellular location">
    <subcellularLocation>
        <location evidence="2">Cell inner membrane</location>
        <topology evidence="2">Multi-pass membrane protein</topology>
    </subcellularLocation>
</comment>
<evidence type="ECO:0000256" key="11">
    <source>
        <dbReference type="ARBA" id="ARBA00022989"/>
    </source>
</evidence>
<keyword evidence="5" id="KW-0597">Phosphoprotein</keyword>
<dbReference type="InterPro" id="IPR036890">
    <property type="entry name" value="HATPase_C_sf"/>
</dbReference>
<dbReference type="InterPro" id="IPR029016">
    <property type="entry name" value="GAF-like_dom_sf"/>
</dbReference>
<evidence type="ECO:0000256" key="7">
    <source>
        <dbReference type="ARBA" id="ARBA00022692"/>
    </source>
</evidence>
<gene>
    <name evidence="17" type="ORF">DVT68_13635</name>
</gene>
<dbReference type="InterPro" id="IPR003660">
    <property type="entry name" value="HAMP_dom"/>
</dbReference>
<protein>
    <recommendedName>
        <fullName evidence="14">Sensor protein</fullName>
        <ecNumber evidence="14">2.7.13.3</ecNumber>
    </recommendedName>
</protein>
<dbReference type="InterPro" id="IPR016380">
    <property type="entry name" value="Sig_transdc_His_kin_NarX/NarQ"/>
</dbReference>
<dbReference type="InterPro" id="IPR011712">
    <property type="entry name" value="Sig_transdc_His_kin_sub3_dim/P"/>
</dbReference>
<dbReference type="GO" id="GO:0000155">
    <property type="term" value="F:phosphorelay sensor kinase activity"/>
    <property type="evidence" value="ECO:0007669"/>
    <property type="project" value="UniProtKB-UniRule"/>
</dbReference>
<dbReference type="Gene3D" id="1.10.8.500">
    <property type="entry name" value="HAMP domain in histidine kinase"/>
    <property type="match status" value="1"/>
</dbReference>
<dbReference type="Gene3D" id="3.30.565.10">
    <property type="entry name" value="Histidine kinase-like ATPase, C-terminal domain"/>
    <property type="match status" value="1"/>
</dbReference>